<dbReference type="PANTHER" id="PTHR34501:SF9">
    <property type="entry name" value="MAJOR OUTER MEMBRANE PROTEIN P.IA"/>
    <property type="match status" value="1"/>
</dbReference>
<dbReference type="PANTHER" id="PTHR34501">
    <property type="entry name" value="PROTEIN YDDL-RELATED"/>
    <property type="match status" value="1"/>
</dbReference>
<keyword evidence="7" id="KW-0406">Ion transport</keyword>
<comment type="subcellular location">
    <subcellularLocation>
        <location evidence="1">Cell outer membrane</location>
        <topology evidence="1">Multi-pass membrane protein</topology>
    </subcellularLocation>
</comment>
<sequence>MSKKLIALCMVTCCSALLTHTASAQPKFYGKIDLSLDYLPQHNATQRDEDKFRLNSNNSLIGIKGEEKFNDRFSAVYQSEWLITIHKERSPRVLTPRNQFFGIKDQKLGTLKFGKQDSPLKQLGVLVDSYNNAVENNADIQGVMGGDNRVDDSFMYESPAIPAGQGEIDVAVMLPMGSRAGVTKSEGGAKAAGHHLGDAISTSVLYTDSKLSLGVAYDHAMPSNFLRKAYLNTEDTYTDTSGAFAAADTVRAVGRYDLNNGLSLRGLYQNSKVEERKGNAGHADDIDQANSWLLGAEYNLPQAEKWTLKAQYTATEAEMKHGYVDRDISQFIVGADYALKKNLRIYSYASYLLLEEGSKEDHQTLVGSAVEWKF</sequence>
<evidence type="ECO:0000256" key="9">
    <source>
        <dbReference type="ARBA" id="ARBA00023136"/>
    </source>
</evidence>
<evidence type="ECO:0000256" key="7">
    <source>
        <dbReference type="ARBA" id="ARBA00023065"/>
    </source>
</evidence>
<dbReference type="GO" id="GO:0015288">
    <property type="term" value="F:porin activity"/>
    <property type="evidence" value="ECO:0007669"/>
    <property type="project" value="UniProtKB-KW"/>
</dbReference>
<evidence type="ECO:0000256" key="5">
    <source>
        <dbReference type="ARBA" id="ARBA00022692"/>
    </source>
</evidence>
<keyword evidence="10" id="KW-0998">Cell outer membrane</keyword>
<dbReference type="Gene3D" id="2.40.160.10">
    <property type="entry name" value="Porin"/>
    <property type="match status" value="1"/>
</dbReference>
<evidence type="ECO:0000256" key="8">
    <source>
        <dbReference type="ARBA" id="ARBA00023114"/>
    </source>
</evidence>
<keyword evidence="14" id="KW-1185">Reference proteome</keyword>
<feature type="chain" id="PRO_5026258605" evidence="11">
    <location>
        <begin position="25"/>
        <end position="374"/>
    </location>
</feature>
<accession>A0A6G8S269</accession>
<keyword evidence="9" id="KW-0472">Membrane</keyword>
<feature type="signal peptide" evidence="11">
    <location>
        <begin position="1"/>
        <end position="24"/>
    </location>
</feature>
<dbReference type="GO" id="GO:0046930">
    <property type="term" value="C:pore complex"/>
    <property type="evidence" value="ECO:0007669"/>
    <property type="project" value="UniProtKB-KW"/>
</dbReference>
<evidence type="ECO:0000256" key="3">
    <source>
        <dbReference type="ARBA" id="ARBA00022448"/>
    </source>
</evidence>
<dbReference type="Proteomes" id="UP000501939">
    <property type="component" value="Chromosome"/>
</dbReference>
<comment type="subunit">
    <text evidence="2">Homotrimer.</text>
</comment>
<dbReference type="GO" id="GO:0009279">
    <property type="term" value="C:cell outer membrane"/>
    <property type="evidence" value="ECO:0007669"/>
    <property type="project" value="UniProtKB-SubCell"/>
</dbReference>
<name>A0A6G8S269_9GAMM</name>
<keyword evidence="6 11" id="KW-0732">Signal</keyword>
<reference evidence="13 14" key="1">
    <citation type="submission" date="2020-03" db="EMBL/GenBank/DDBJ databases">
        <authorList>
            <person name="Zhu W."/>
        </authorList>
    </citation>
    <scope>NUCLEOTIDE SEQUENCE [LARGE SCALE GENOMIC DNA]</scope>
    <source>
        <strain evidence="13 14">185</strain>
    </source>
</reference>
<dbReference type="CDD" id="cd00342">
    <property type="entry name" value="gram_neg_porins"/>
    <property type="match status" value="1"/>
</dbReference>
<evidence type="ECO:0000256" key="10">
    <source>
        <dbReference type="ARBA" id="ARBA00023237"/>
    </source>
</evidence>
<dbReference type="AlphaFoldDB" id="A0A6G8S269"/>
<dbReference type="GO" id="GO:0006811">
    <property type="term" value="P:monoatomic ion transport"/>
    <property type="evidence" value="ECO:0007669"/>
    <property type="project" value="UniProtKB-KW"/>
</dbReference>
<dbReference type="KEGG" id="alj:G8D99_02895"/>
<evidence type="ECO:0000313" key="14">
    <source>
        <dbReference type="Proteomes" id="UP000501939"/>
    </source>
</evidence>
<evidence type="ECO:0000256" key="1">
    <source>
        <dbReference type="ARBA" id="ARBA00004571"/>
    </source>
</evidence>
<evidence type="ECO:0000259" key="12">
    <source>
        <dbReference type="Pfam" id="PF13609"/>
    </source>
</evidence>
<evidence type="ECO:0000256" key="11">
    <source>
        <dbReference type="SAM" id="SignalP"/>
    </source>
</evidence>
<dbReference type="Pfam" id="PF13609">
    <property type="entry name" value="Porin_4"/>
    <property type="match status" value="1"/>
</dbReference>
<proteinExistence type="predicted"/>
<dbReference type="InterPro" id="IPR023614">
    <property type="entry name" value="Porin_dom_sf"/>
</dbReference>
<keyword evidence="3" id="KW-0813">Transport</keyword>
<feature type="domain" description="Porin" evidence="12">
    <location>
        <begin position="16"/>
        <end position="349"/>
    </location>
</feature>
<keyword evidence="8" id="KW-0626">Porin</keyword>
<dbReference type="SUPFAM" id="SSF56935">
    <property type="entry name" value="Porins"/>
    <property type="match status" value="1"/>
</dbReference>
<organism evidence="13 14">
    <name type="scientific">Acinetobacter lanii</name>
    <dbReference type="NCBI Taxonomy" id="2715163"/>
    <lineage>
        <taxon>Bacteria</taxon>
        <taxon>Pseudomonadati</taxon>
        <taxon>Pseudomonadota</taxon>
        <taxon>Gammaproteobacteria</taxon>
        <taxon>Moraxellales</taxon>
        <taxon>Moraxellaceae</taxon>
        <taxon>Acinetobacter</taxon>
    </lineage>
</organism>
<evidence type="ECO:0000256" key="6">
    <source>
        <dbReference type="ARBA" id="ARBA00022729"/>
    </source>
</evidence>
<dbReference type="RefSeq" id="WP_166322467.1">
    <property type="nucleotide sequence ID" value="NZ_CP049916.1"/>
</dbReference>
<dbReference type="InterPro" id="IPR050298">
    <property type="entry name" value="Gram-neg_bact_OMP"/>
</dbReference>
<evidence type="ECO:0000313" key="13">
    <source>
        <dbReference type="EMBL" id="QIO08073.1"/>
    </source>
</evidence>
<evidence type="ECO:0000256" key="4">
    <source>
        <dbReference type="ARBA" id="ARBA00022452"/>
    </source>
</evidence>
<keyword evidence="4" id="KW-1134">Transmembrane beta strand</keyword>
<gene>
    <name evidence="13" type="ORF">G8D99_02895</name>
</gene>
<evidence type="ECO:0000256" key="2">
    <source>
        <dbReference type="ARBA" id="ARBA00011233"/>
    </source>
</evidence>
<dbReference type="EMBL" id="CP049916">
    <property type="protein sequence ID" value="QIO08073.1"/>
    <property type="molecule type" value="Genomic_DNA"/>
</dbReference>
<keyword evidence="5" id="KW-0812">Transmembrane</keyword>
<protein>
    <submittedName>
        <fullName evidence="13">Porin</fullName>
    </submittedName>
</protein>
<dbReference type="InterPro" id="IPR033900">
    <property type="entry name" value="Gram_neg_porin_domain"/>
</dbReference>